<feature type="compositionally biased region" description="Basic and acidic residues" evidence="1">
    <location>
        <begin position="228"/>
        <end position="244"/>
    </location>
</feature>
<dbReference type="Gene3D" id="3.60.10.10">
    <property type="entry name" value="Endonuclease/exonuclease/phosphatase"/>
    <property type="match status" value="1"/>
</dbReference>
<evidence type="ECO:0000313" key="2">
    <source>
        <dbReference type="EMBL" id="CAC5407197.1"/>
    </source>
</evidence>
<evidence type="ECO:0008006" key="4">
    <source>
        <dbReference type="Google" id="ProtNLM"/>
    </source>
</evidence>
<accession>A0A6J8DHP5</accession>
<dbReference type="SUPFAM" id="SSF56219">
    <property type="entry name" value="DNase I-like"/>
    <property type="match status" value="1"/>
</dbReference>
<gene>
    <name evidence="2" type="ORF">MCOR_40699</name>
</gene>
<sequence>MLLSNSKSHCEIRTAVLGIPCLAVNRLSYGDRIVSDNRTVYLYLVVTFDIEKINFKKLLLPPYTIPGGRGDGRSVKEQTVVVLVGDNKTVKATDVIASVETEVGEGTVLACVTKSGNAYEITLIYKDALDLVVDTGFKVGEAIYKPNAIFSRDKVVSFFNVSHYGTDSEIRDKLLEFGAEVKSPIKKKMYPGTNVDNGTRYCAVRFPLDRQSLPYTMKMSTGVNSFESTRDDDGANDINERTESSNDTEQADGETNVTEEANDEEKDDDNMQQDDQDDQDDRVDVENIDDDDTLCSDTNTDNSADVDQIQTDTVHGDDDLDLMTVENNSDNDETITVGETFWSDDLISSFSKYWNGKIIYSCAETQRQGVVFLISQKVENEVKYIQSFDGRCVHIQLQQDNKLINIVNCYAPNSILERTIFFENLREKLIDMDNIILLGDMNTSMSKLDGCGKTQHTEDKSYKSINQTCENFNIYDIWRARNPTSRVFSWRRVVQNNLIQSRLDFIFIPKSFSIFVTNVYYKHNTFSDHSFVNLNIDFSEIERGPGLWIFNNKLLDDEEFVNKINKLIETEKQCPLYDEEPLDIKIKLKCYEENICKGAILRSKANWAIDGDEKVSGDDMENLEAKFSLDDIKAALFIAEPLGQAIIKNKNIKGVVIPNSNKEAKNFQHAVDTNIFTADKNSIKETFKILNLYSEVSGAKINKQKSEILCLGSSSINDQELNKLQIQRCETVTKVLGIYVGKDKQLCESLNWKDYYHATSH</sequence>
<evidence type="ECO:0000256" key="1">
    <source>
        <dbReference type="SAM" id="MobiDB-lite"/>
    </source>
</evidence>
<dbReference type="OrthoDB" id="6151446at2759"/>
<reference evidence="2 3" key="1">
    <citation type="submission" date="2020-06" db="EMBL/GenBank/DDBJ databases">
        <authorList>
            <person name="Li R."/>
            <person name="Bekaert M."/>
        </authorList>
    </citation>
    <scope>NUCLEOTIDE SEQUENCE [LARGE SCALE GENOMIC DNA]</scope>
    <source>
        <strain evidence="3">wild</strain>
    </source>
</reference>
<keyword evidence="3" id="KW-1185">Reference proteome</keyword>
<organism evidence="2 3">
    <name type="scientific">Mytilus coruscus</name>
    <name type="common">Sea mussel</name>
    <dbReference type="NCBI Taxonomy" id="42192"/>
    <lineage>
        <taxon>Eukaryota</taxon>
        <taxon>Metazoa</taxon>
        <taxon>Spiralia</taxon>
        <taxon>Lophotrochozoa</taxon>
        <taxon>Mollusca</taxon>
        <taxon>Bivalvia</taxon>
        <taxon>Autobranchia</taxon>
        <taxon>Pteriomorphia</taxon>
        <taxon>Mytilida</taxon>
        <taxon>Mytiloidea</taxon>
        <taxon>Mytilidae</taxon>
        <taxon>Mytilinae</taxon>
        <taxon>Mytilus</taxon>
    </lineage>
</organism>
<feature type="compositionally biased region" description="Polar residues" evidence="1">
    <location>
        <begin position="245"/>
        <end position="258"/>
    </location>
</feature>
<dbReference type="EMBL" id="CACVKT020007376">
    <property type="protein sequence ID" value="CAC5407197.1"/>
    <property type="molecule type" value="Genomic_DNA"/>
</dbReference>
<feature type="region of interest" description="Disordered" evidence="1">
    <location>
        <begin position="223"/>
        <end position="320"/>
    </location>
</feature>
<dbReference type="CDD" id="cd09076">
    <property type="entry name" value="L1-EN"/>
    <property type="match status" value="1"/>
</dbReference>
<dbReference type="AlphaFoldDB" id="A0A6J8DHP5"/>
<dbReference type="InterPro" id="IPR036691">
    <property type="entry name" value="Endo/exonu/phosph_ase_sf"/>
</dbReference>
<protein>
    <recommendedName>
        <fullName evidence="4">Endonuclease/exonuclease/phosphatase domain-containing protein</fullName>
    </recommendedName>
</protein>
<proteinExistence type="predicted"/>
<dbReference type="Proteomes" id="UP000507470">
    <property type="component" value="Unassembled WGS sequence"/>
</dbReference>
<name>A0A6J8DHP5_MYTCO</name>
<evidence type="ECO:0000313" key="3">
    <source>
        <dbReference type="Proteomes" id="UP000507470"/>
    </source>
</evidence>
<feature type="compositionally biased region" description="Acidic residues" evidence="1">
    <location>
        <begin position="260"/>
        <end position="294"/>
    </location>
</feature>
<feature type="compositionally biased region" description="Polar residues" evidence="1">
    <location>
        <begin position="295"/>
        <end position="313"/>
    </location>
</feature>